<protein>
    <submittedName>
        <fullName evidence="1">Uncharacterized protein</fullName>
    </submittedName>
</protein>
<evidence type="ECO:0000313" key="1">
    <source>
        <dbReference type="EMBL" id="MDE1454940.1"/>
    </source>
</evidence>
<name>A0AAW6KH25_9BACI</name>
<dbReference type="AlphaFoldDB" id="A0AAW6KH25"/>
<reference evidence="1" key="1">
    <citation type="submission" date="2022-12" db="EMBL/GenBank/DDBJ databases">
        <title>Draft Genome Sequences of Bacillus licheniformis and Bacillus paralicheniformis strains isolated from Irish skim milk powders.</title>
        <authorList>
            <person name="Lourenco A."/>
            <person name="Li F."/>
            <person name="Geraldine D."/>
            <person name="Tobin J.T."/>
            <person name="Butler F."/>
            <person name="Jordan K."/>
            <person name="Obrien T."/>
        </authorList>
    </citation>
    <scope>NUCLEOTIDE SEQUENCE</scope>
    <source>
        <strain evidence="1">3370</strain>
    </source>
</reference>
<proteinExistence type="predicted"/>
<evidence type="ECO:0000313" key="2">
    <source>
        <dbReference type="Proteomes" id="UP001216709"/>
    </source>
</evidence>
<comment type="caution">
    <text evidence="1">The sequence shown here is derived from an EMBL/GenBank/DDBJ whole genome shotgun (WGS) entry which is preliminary data.</text>
</comment>
<feature type="non-terminal residue" evidence="1">
    <location>
        <position position="68"/>
    </location>
</feature>
<dbReference type="Proteomes" id="UP001216709">
    <property type="component" value="Unassembled WGS sequence"/>
</dbReference>
<dbReference type="EMBL" id="JARAFO010000234">
    <property type="protein sequence ID" value="MDE1454940.1"/>
    <property type="molecule type" value="Genomic_DNA"/>
</dbReference>
<accession>A0AAW6KH25</accession>
<gene>
    <name evidence="1" type="ORF">PVN32_22710</name>
</gene>
<dbReference type="RefSeq" id="WP_274685776.1">
    <property type="nucleotide sequence ID" value="NZ_JARAFO010000234.1"/>
</dbReference>
<organism evidence="1 2">
    <name type="scientific">Bacillus paralicheniformis</name>
    <dbReference type="NCBI Taxonomy" id="1648923"/>
    <lineage>
        <taxon>Bacteria</taxon>
        <taxon>Bacillati</taxon>
        <taxon>Bacillota</taxon>
        <taxon>Bacilli</taxon>
        <taxon>Bacillales</taxon>
        <taxon>Bacillaceae</taxon>
        <taxon>Bacillus</taxon>
    </lineage>
</organism>
<sequence length="68" mass="8020">MRRLQSLEAIEKVKSGDYHVLRDAEWLKYLVLTEEQNVNLERISSLENMPQNPVFLYVEQTLSILEKA</sequence>